<sequence length="190" mass="20278">MLRTAQPTSGAAAAAPHHEGAAGGGPRNHRSDNNHLSGGDRRRDWAESSDNRQHHPLRRPNAPTITTTTAIYPFLAGLAAYHLPRDDDDGGGASKGLRLAQRLFRTCLSLLPLPGGEGVGGTQGEDAAEVKVDMTPLGLAWTLERTRVVWNTRICGVKADWEEGRGDLIAGKHWGVNGMPGGLCFEFVEG</sequence>
<feature type="region of interest" description="Disordered" evidence="1">
    <location>
        <begin position="1"/>
        <end position="65"/>
    </location>
</feature>
<comment type="caution">
    <text evidence="2">The sequence shown here is derived from an EMBL/GenBank/DDBJ whole genome shotgun (WGS) entry which is preliminary data.</text>
</comment>
<name>A0AA39YD20_9PEZI</name>
<evidence type="ECO:0000313" key="2">
    <source>
        <dbReference type="EMBL" id="KAK0650402.1"/>
    </source>
</evidence>
<organism evidence="2 3">
    <name type="scientific">Lasiodiplodia hormozganensis</name>
    <dbReference type="NCBI Taxonomy" id="869390"/>
    <lineage>
        <taxon>Eukaryota</taxon>
        <taxon>Fungi</taxon>
        <taxon>Dikarya</taxon>
        <taxon>Ascomycota</taxon>
        <taxon>Pezizomycotina</taxon>
        <taxon>Dothideomycetes</taxon>
        <taxon>Dothideomycetes incertae sedis</taxon>
        <taxon>Botryosphaeriales</taxon>
        <taxon>Botryosphaeriaceae</taxon>
        <taxon>Lasiodiplodia</taxon>
    </lineage>
</organism>
<dbReference type="AlphaFoldDB" id="A0AA39YD20"/>
<protein>
    <submittedName>
        <fullName evidence="2">Uncharacterized protein</fullName>
    </submittedName>
</protein>
<dbReference type="EMBL" id="JAUJDW010000036">
    <property type="protein sequence ID" value="KAK0650402.1"/>
    <property type="molecule type" value="Genomic_DNA"/>
</dbReference>
<feature type="compositionally biased region" description="Basic and acidic residues" evidence="1">
    <location>
        <begin position="29"/>
        <end position="53"/>
    </location>
</feature>
<dbReference type="Proteomes" id="UP001175001">
    <property type="component" value="Unassembled WGS sequence"/>
</dbReference>
<proteinExistence type="predicted"/>
<reference evidence="2" key="1">
    <citation type="submission" date="2023-06" db="EMBL/GenBank/DDBJ databases">
        <title>Multi-omics analyses reveal the molecular pathogenesis toolkit of Lasiodiplodia hormozganensis, a cross-kingdom pathogen.</title>
        <authorList>
            <person name="Felix C."/>
            <person name="Meneses R."/>
            <person name="Goncalves M.F.M."/>
            <person name="Tilleman L."/>
            <person name="Duarte A.S."/>
            <person name="Jorrin-Novo J.V."/>
            <person name="Van De Peer Y."/>
            <person name="Deforce D."/>
            <person name="Van Nieuwerburgh F."/>
            <person name="Esteves A.C."/>
            <person name="Alves A."/>
        </authorList>
    </citation>
    <scope>NUCLEOTIDE SEQUENCE</scope>
    <source>
        <strain evidence="2">CBS 339.90</strain>
    </source>
</reference>
<evidence type="ECO:0000256" key="1">
    <source>
        <dbReference type="SAM" id="MobiDB-lite"/>
    </source>
</evidence>
<accession>A0AA39YD20</accession>
<gene>
    <name evidence="2" type="ORF">DIS24_g6839</name>
</gene>
<evidence type="ECO:0000313" key="3">
    <source>
        <dbReference type="Proteomes" id="UP001175001"/>
    </source>
</evidence>
<keyword evidence="3" id="KW-1185">Reference proteome</keyword>